<dbReference type="InterPro" id="IPR029044">
    <property type="entry name" value="Nucleotide-diphossugar_trans"/>
</dbReference>
<reference evidence="2 3" key="1">
    <citation type="submission" date="2021-03" db="EMBL/GenBank/DDBJ databases">
        <title>novel species isolated from a fishpond in China.</title>
        <authorList>
            <person name="Lu H."/>
            <person name="Cai Z."/>
        </authorList>
    </citation>
    <scope>NUCLEOTIDE SEQUENCE [LARGE SCALE GENOMIC DNA]</scope>
    <source>
        <strain evidence="2 3">YJ13C</strain>
    </source>
</reference>
<sequence>MIYSETVSVICICYNHAPWIVECLESVRLQNYSSKELFVVDNGSTDNSLEVIEKWINESSGSIPVELISISESRPYPQVFNEILAKTKGQFIIDLSGDDVLYPEHFSISVSMLKKSPESAFVFSDAYILDDEEVVKTFYKRKTGGELIEVIETSKIYETLVKSYSICSPTVVFNRPILVKEGGYDEQLSYEDFDIQIRMARKYPLLFSDHVGVLKREHNDSMSSQQYQAYNSKILPSTLIVCRKIKEMNETEDENSALKARVLYELKHALWSANFEVAKGFIDLGVEIGIKNPIFLVYKIWASLKLDISWLYTRVA</sequence>
<organism evidence="2 3">
    <name type="scientific">Algoriphagus pacificus</name>
    <dbReference type="NCBI Taxonomy" id="2811234"/>
    <lineage>
        <taxon>Bacteria</taxon>
        <taxon>Pseudomonadati</taxon>
        <taxon>Bacteroidota</taxon>
        <taxon>Cytophagia</taxon>
        <taxon>Cytophagales</taxon>
        <taxon>Cyclobacteriaceae</taxon>
        <taxon>Algoriphagus</taxon>
    </lineage>
</organism>
<dbReference type="InterPro" id="IPR050834">
    <property type="entry name" value="Glycosyltransf_2"/>
</dbReference>
<dbReference type="SUPFAM" id="SSF53448">
    <property type="entry name" value="Nucleotide-diphospho-sugar transferases"/>
    <property type="match status" value="1"/>
</dbReference>
<feature type="domain" description="Glycosyltransferase 2-like" evidence="1">
    <location>
        <begin position="8"/>
        <end position="125"/>
    </location>
</feature>
<dbReference type="Proteomes" id="UP000664480">
    <property type="component" value="Unassembled WGS sequence"/>
</dbReference>
<evidence type="ECO:0000313" key="3">
    <source>
        <dbReference type="Proteomes" id="UP000664480"/>
    </source>
</evidence>
<dbReference type="EMBL" id="JAFKCU010000002">
    <property type="protein sequence ID" value="MBN7815434.1"/>
    <property type="molecule type" value="Genomic_DNA"/>
</dbReference>
<name>A0ABS3CEA2_9BACT</name>
<protein>
    <submittedName>
        <fullName evidence="2">Glycosyltransferase</fullName>
    </submittedName>
</protein>
<dbReference type="Gene3D" id="3.90.550.10">
    <property type="entry name" value="Spore Coat Polysaccharide Biosynthesis Protein SpsA, Chain A"/>
    <property type="match status" value="1"/>
</dbReference>
<dbReference type="PANTHER" id="PTHR43685:SF2">
    <property type="entry name" value="GLYCOSYLTRANSFERASE 2-LIKE DOMAIN-CONTAINING PROTEIN"/>
    <property type="match status" value="1"/>
</dbReference>
<gene>
    <name evidence="2" type="ORF">J0A69_08350</name>
</gene>
<dbReference type="InterPro" id="IPR001173">
    <property type="entry name" value="Glyco_trans_2-like"/>
</dbReference>
<evidence type="ECO:0000313" key="2">
    <source>
        <dbReference type="EMBL" id="MBN7815434.1"/>
    </source>
</evidence>
<dbReference type="RefSeq" id="WP_206586106.1">
    <property type="nucleotide sequence ID" value="NZ_JAFKCU010000002.1"/>
</dbReference>
<dbReference type="PANTHER" id="PTHR43685">
    <property type="entry name" value="GLYCOSYLTRANSFERASE"/>
    <property type="match status" value="1"/>
</dbReference>
<keyword evidence="3" id="KW-1185">Reference proteome</keyword>
<dbReference type="Pfam" id="PF00535">
    <property type="entry name" value="Glycos_transf_2"/>
    <property type="match status" value="1"/>
</dbReference>
<comment type="caution">
    <text evidence="2">The sequence shown here is derived from an EMBL/GenBank/DDBJ whole genome shotgun (WGS) entry which is preliminary data.</text>
</comment>
<evidence type="ECO:0000259" key="1">
    <source>
        <dbReference type="Pfam" id="PF00535"/>
    </source>
</evidence>
<proteinExistence type="predicted"/>
<accession>A0ABS3CEA2</accession>